<dbReference type="STRING" id="562970.Btus_1167"/>
<accession>D5WXH6</accession>
<evidence type="ECO:0000313" key="7">
    <source>
        <dbReference type="Proteomes" id="UP000002368"/>
    </source>
</evidence>
<dbReference type="Pfam" id="PF02770">
    <property type="entry name" value="Acyl-CoA_dh_M"/>
    <property type="match status" value="1"/>
</dbReference>
<dbReference type="PIRSF" id="PIRSF016578">
    <property type="entry name" value="HsaA"/>
    <property type="match status" value="1"/>
</dbReference>
<name>D5WXH6_KYRT2</name>
<keyword evidence="2" id="KW-0560">Oxidoreductase</keyword>
<evidence type="ECO:0000259" key="4">
    <source>
        <dbReference type="Pfam" id="PF02771"/>
    </source>
</evidence>
<dbReference type="Pfam" id="PF02771">
    <property type="entry name" value="Acyl-CoA_dh_N"/>
    <property type="match status" value="1"/>
</dbReference>
<organism evidence="6 7">
    <name type="scientific">Kyrpidia tusciae (strain DSM 2912 / NBRC 15312 / T2)</name>
    <name type="common">Bacillus tusciae</name>
    <dbReference type="NCBI Taxonomy" id="562970"/>
    <lineage>
        <taxon>Bacteria</taxon>
        <taxon>Bacillati</taxon>
        <taxon>Bacillota</taxon>
        <taxon>Bacilli</taxon>
        <taxon>Bacillales</taxon>
        <taxon>Alicyclobacillaceae</taxon>
        <taxon>Kyrpidia</taxon>
    </lineage>
</organism>
<dbReference type="OrthoDB" id="9785203at2"/>
<evidence type="ECO:0000259" key="5">
    <source>
        <dbReference type="Pfam" id="PF08028"/>
    </source>
</evidence>
<gene>
    <name evidence="6" type="ordered locus">Btus_1167</name>
</gene>
<dbReference type="Gene3D" id="1.10.540.10">
    <property type="entry name" value="Acyl-CoA dehydrogenase/oxidase, N-terminal domain"/>
    <property type="match status" value="1"/>
</dbReference>
<evidence type="ECO:0000256" key="1">
    <source>
        <dbReference type="ARBA" id="ARBA00022630"/>
    </source>
</evidence>
<dbReference type="Proteomes" id="UP000002368">
    <property type="component" value="Chromosome"/>
</dbReference>
<dbReference type="PANTHER" id="PTHR43884:SF25">
    <property type="entry name" value="ACYL-COA DEHYDROGENASE YDBM-RELATED"/>
    <property type="match status" value="1"/>
</dbReference>
<feature type="domain" description="Acyl-CoA dehydrogenase/oxidase N-terminal" evidence="4">
    <location>
        <begin position="27"/>
        <end position="98"/>
    </location>
</feature>
<dbReference type="Pfam" id="PF08028">
    <property type="entry name" value="Acyl-CoA_dh_2"/>
    <property type="match status" value="1"/>
</dbReference>
<dbReference type="InterPro" id="IPR009100">
    <property type="entry name" value="AcylCoA_DH/oxidase_NM_dom_sf"/>
</dbReference>
<dbReference type="InterPro" id="IPR006091">
    <property type="entry name" value="Acyl-CoA_Oxase/DH_mid-dom"/>
</dbReference>
<dbReference type="SUPFAM" id="SSF56645">
    <property type="entry name" value="Acyl-CoA dehydrogenase NM domain-like"/>
    <property type="match status" value="1"/>
</dbReference>
<dbReference type="Gene3D" id="2.40.110.10">
    <property type="entry name" value="Butyryl-CoA Dehydrogenase, subunit A, domain 2"/>
    <property type="match status" value="1"/>
</dbReference>
<keyword evidence="7" id="KW-1185">Reference proteome</keyword>
<dbReference type="SUPFAM" id="SSF47203">
    <property type="entry name" value="Acyl-CoA dehydrogenase C-terminal domain-like"/>
    <property type="match status" value="1"/>
</dbReference>
<dbReference type="eggNOG" id="COG1960">
    <property type="taxonomic scope" value="Bacteria"/>
</dbReference>
<dbReference type="CDD" id="cd00567">
    <property type="entry name" value="ACAD"/>
    <property type="match status" value="1"/>
</dbReference>
<dbReference type="InterPro" id="IPR037069">
    <property type="entry name" value="AcylCoA_DH/ox_N_sf"/>
</dbReference>
<evidence type="ECO:0000256" key="2">
    <source>
        <dbReference type="ARBA" id="ARBA00023002"/>
    </source>
</evidence>
<dbReference type="InterPro" id="IPR046373">
    <property type="entry name" value="Acyl-CoA_Oxase/DH_mid-dom_sf"/>
</dbReference>
<protein>
    <submittedName>
        <fullName evidence="6">Acyl-CoA dehydrogenase type 2 domain protein</fullName>
    </submittedName>
</protein>
<dbReference type="RefSeq" id="WP_013075187.1">
    <property type="nucleotide sequence ID" value="NC_014098.1"/>
</dbReference>
<evidence type="ECO:0000259" key="3">
    <source>
        <dbReference type="Pfam" id="PF02770"/>
    </source>
</evidence>
<evidence type="ECO:0000313" key="6">
    <source>
        <dbReference type="EMBL" id="ADG05897.1"/>
    </source>
</evidence>
<dbReference type="AlphaFoldDB" id="D5WXH6"/>
<proteinExistence type="predicted"/>
<reference evidence="6 7" key="1">
    <citation type="journal article" date="2011" name="Stand. Genomic Sci.">
        <title>Complete genome sequence of the thermophilic, hydrogen-oxidizing Bacillus tusciae type strain (T2) and reclassification in the new genus, Kyrpidia gen. nov. as Kyrpidia tusciae comb. nov. and emendation of the family Alicyclobacillaceae da Costa and Rainey, 2010.</title>
        <authorList>
            <person name="Klenk H.P."/>
            <person name="Lapidus A."/>
            <person name="Chertkov O."/>
            <person name="Copeland A."/>
            <person name="Del Rio T.G."/>
            <person name="Nolan M."/>
            <person name="Lucas S."/>
            <person name="Chen F."/>
            <person name="Tice H."/>
            <person name="Cheng J.F."/>
            <person name="Han C."/>
            <person name="Bruce D."/>
            <person name="Goodwin L."/>
            <person name="Pitluck S."/>
            <person name="Pati A."/>
            <person name="Ivanova N."/>
            <person name="Mavromatis K."/>
            <person name="Daum C."/>
            <person name="Chen A."/>
            <person name="Palaniappan K."/>
            <person name="Chang Y.J."/>
            <person name="Land M."/>
            <person name="Hauser L."/>
            <person name="Jeffries C.D."/>
            <person name="Detter J.C."/>
            <person name="Rohde M."/>
            <person name="Abt B."/>
            <person name="Pukall R."/>
            <person name="Goker M."/>
            <person name="Bristow J."/>
            <person name="Markowitz V."/>
            <person name="Hugenholtz P."/>
            <person name="Eisen J.A."/>
        </authorList>
    </citation>
    <scope>NUCLEOTIDE SEQUENCE [LARGE SCALE GENOMIC DNA]</scope>
    <source>
        <strain evidence="6 7">DSM 2912</strain>
    </source>
</reference>
<feature type="domain" description="Acyl-CoA dehydrogenase C-terminal" evidence="5">
    <location>
        <begin position="247"/>
        <end position="365"/>
    </location>
</feature>
<dbReference type="EMBL" id="CP002017">
    <property type="protein sequence ID" value="ADG05897.1"/>
    <property type="molecule type" value="Genomic_DNA"/>
</dbReference>
<feature type="domain" description="Acyl-CoA oxidase/dehydrogenase middle" evidence="3">
    <location>
        <begin position="129"/>
        <end position="221"/>
    </location>
</feature>
<dbReference type="InterPro" id="IPR013107">
    <property type="entry name" value="Acyl-CoA_DH_C"/>
</dbReference>
<dbReference type="KEGG" id="bts:Btus_1167"/>
<dbReference type="GO" id="GO:0003995">
    <property type="term" value="F:acyl-CoA dehydrogenase activity"/>
    <property type="evidence" value="ECO:0007669"/>
    <property type="project" value="TreeGrafter"/>
</dbReference>
<keyword evidence="1" id="KW-0285">Flavoprotein</keyword>
<dbReference type="HOGENOM" id="CLU_018204_3_2_9"/>
<dbReference type="InterPro" id="IPR013786">
    <property type="entry name" value="AcylCoA_DH/ox_N"/>
</dbReference>
<dbReference type="PANTHER" id="PTHR43884">
    <property type="entry name" value="ACYL-COA DEHYDROGENASE"/>
    <property type="match status" value="1"/>
</dbReference>
<sequence length="394" mass="43767">MGTIRDYFAKTPLQRERLSQIGRLSDRLAVDAHVADERNQLSLAAIEALKAIHYPAFTVPREWGGLGIGLYEWVLYQERLAQGDASIALGIGWHLGIIYDLREKRSWPDAVFRQLCKEVVEKGALVNRAATERATGSPSRGGKPQTVAIRKQDGYELRGRKTFTTLAPVVDYFIVTATIEGTEEHAEFLVQRETPGVRIDPTWNMVGMRGTSSHDLVLDGVRLPAEALVYVKASRHQGTASPYLLFIPACYLGIALAAREEALKFAASYQPNTLNHPILYTPNVQQWLGQMELELSAARHYLYAVAERWDARPDDPAYLEPELGAVKTYAVQTALSVVDKAMRVVGAHGLALSHPLQRMYRDVRFGLHNPPMDDMVIHSLAQRAVKEAETAGGS</sequence>
<dbReference type="GO" id="GO:0050660">
    <property type="term" value="F:flavin adenine dinucleotide binding"/>
    <property type="evidence" value="ECO:0007669"/>
    <property type="project" value="InterPro"/>
</dbReference>
<dbReference type="InterPro" id="IPR036250">
    <property type="entry name" value="AcylCo_DH-like_C"/>
</dbReference>
<dbReference type="Gene3D" id="1.20.140.10">
    <property type="entry name" value="Butyryl-CoA Dehydrogenase, subunit A, domain 3"/>
    <property type="match status" value="1"/>
</dbReference>